<accession>A0A7X5ZJ01</accession>
<comment type="caution">
    <text evidence="2">The sequence shown here is derived from an EMBL/GenBank/DDBJ whole genome shotgun (WGS) entry which is preliminary data.</text>
</comment>
<keyword evidence="1" id="KW-0812">Transmembrane</keyword>
<dbReference type="EMBL" id="JAARLZ010000006">
    <property type="protein sequence ID" value="NII07220.1"/>
    <property type="molecule type" value="Genomic_DNA"/>
</dbReference>
<sequence>MNAFDRYLEEVGRAALKRRPMTRAEWRSLIAGIGIPLAFLLILVITQPR</sequence>
<keyword evidence="3" id="KW-1185">Reference proteome</keyword>
<evidence type="ECO:0000313" key="3">
    <source>
        <dbReference type="Proteomes" id="UP000490980"/>
    </source>
</evidence>
<feature type="transmembrane region" description="Helical" evidence="1">
    <location>
        <begin position="26"/>
        <end position="46"/>
    </location>
</feature>
<protein>
    <submittedName>
        <fullName evidence="2">Uncharacterized protein</fullName>
    </submittedName>
</protein>
<proteinExistence type="predicted"/>
<evidence type="ECO:0000313" key="2">
    <source>
        <dbReference type="EMBL" id="NII07220.1"/>
    </source>
</evidence>
<dbReference type="AlphaFoldDB" id="A0A7X5ZJ01"/>
<organism evidence="2 3">
    <name type="scientific">Luteibacter anthropi</name>
    <dbReference type="NCBI Taxonomy" id="564369"/>
    <lineage>
        <taxon>Bacteria</taxon>
        <taxon>Pseudomonadati</taxon>
        <taxon>Pseudomonadota</taxon>
        <taxon>Gammaproteobacteria</taxon>
        <taxon>Lysobacterales</taxon>
        <taxon>Rhodanobacteraceae</taxon>
        <taxon>Luteibacter</taxon>
    </lineage>
</organism>
<gene>
    <name evidence="2" type="ORF">HBF25_12585</name>
</gene>
<dbReference type="Proteomes" id="UP000490980">
    <property type="component" value="Unassembled WGS sequence"/>
</dbReference>
<dbReference type="RefSeq" id="WP_166948920.1">
    <property type="nucleotide sequence ID" value="NZ_JAARLZ010000006.1"/>
</dbReference>
<keyword evidence="1" id="KW-1133">Transmembrane helix</keyword>
<name>A0A7X5ZJ01_9GAMM</name>
<evidence type="ECO:0000256" key="1">
    <source>
        <dbReference type="SAM" id="Phobius"/>
    </source>
</evidence>
<keyword evidence="1" id="KW-0472">Membrane</keyword>
<reference evidence="2 3" key="1">
    <citation type="submission" date="2020-03" db="EMBL/GenBank/DDBJ databases">
        <authorList>
            <person name="Lai Q."/>
        </authorList>
    </citation>
    <scope>NUCLEOTIDE SEQUENCE [LARGE SCALE GENOMIC DNA]</scope>
    <source>
        <strain evidence="2 3">CCUG 25036</strain>
    </source>
</reference>